<organism evidence="2">
    <name type="scientific">Bradyrhizobium septentrionale</name>
    <dbReference type="NCBI Taxonomy" id="1404411"/>
    <lineage>
        <taxon>Bacteria</taxon>
        <taxon>Pseudomonadati</taxon>
        <taxon>Pseudomonadota</taxon>
        <taxon>Alphaproteobacteria</taxon>
        <taxon>Hyphomicrobiales</taxon>
        <taxon>Nitrobacteraceae</taxon>
        <taxon>Bradyrhizobium</taxon>
    </lineage>
</organism>
<evidence type="ECO:0000256" key="1">
    <source>
        <dbReference type="SAM" id="SignalP"/>
    </source>
</evidence>
<keyword evidence="1" id="KW-0732">Signal</keyword>
<reference evidence="3" key="3">
    <citation type="submission" date="2024-03" db="EMBL/GenBank/DDBJ databases">
        <authorList>
            <person name="Bromfield E.S.P."/>
            <person name="Cloutier S."/>
        </authorList>
    </citation>
    <scope>NUCLEOTIDE SEQUENCE</scope>
    <source>
        <strain evidence="3">5S5</strain>
    </source>
</reference>
<feature type="signal peptide" evidence="1">
    <location>
        <begin position="1"/>
        <end position="24"/>
    </location>
</feature>
<name>A0A973W3A5_9BRAD</name>
<proteinExistence type="predicted"/>
<dbReference type="RefSeq" id="WP_175612266.1">
    <property type="nucleotide sequence ID" value="NZ_CP088285.1"/>
</dbReference>
<evidence type="ECO:0000313" key="3">
    <source>
        <dbReference type="EMBL" id="WXC83687.1"/>
    </source>
</evidence>
<dbReference type="AlphaFoldDB" id="A0A973W3A5"/>
<reference evidence="3" key="2">
    <citation type="journal article" date="2021" name="Int. J. Syst. Evol. Microbiol.">
        <title>Bradyrhizobium septentrionale sp. nov. (sv. septentrionale) and Bradyrhizobium quebecense sp. nov. (sv. septentrionale) associated with legumes native to Canada possess rearranged symbiosis genes and numerous insertion sequences.</title>
        <authorList>
            <person name="Bromfield E.S.P."/>
            <person name="Cloutier S."/>
        </authorList>
    </citation>
    <scope>NUCLEOTIDE SEQUENCE</scope>
    <source>
        <strain evidence="3">5S5</strain>
    </source>
</reference>
<evidence type="ECO:0000313" key="2">
    <source>
        <dbReference type="EMBL" id="NVI46294.1"/>
    </source>
</evidence>
<keyword evidence="4" id="KW-1185">Reference proteome</keyword>
<dbReference type="EMBL" id="JAAOLE020000001">
    <property type="protein sequence ID" value="NVI46294.1"/>
    <property type="molecule type" value="Genomic_DNA"/>
</dbReference>
<dbReference type="Proteomes" id="UP001432046">
    <property type="component" value="Chromosome"/>
</dbReference>
<protein>
    <submittedName>
        <fullName evidence="2">Uncharacterized protein</fullName>
    </submittedName>
</protein>
<feature type="chain" id="PRO_5036779661" evidence="1">
    <location>
        <begin position="25"/>
        <end position="251"/>
    </location>
</feature>
<accession>A0A973W3A5</accession>
<reference evidence="2" key="1">
    <citation type="submission" date="2020-06" db="EMBL/GenBank/DDBJ databases">
        <title>Whole Genome Sequence of Bradyrhizobium sp. Strain 1S1.</title>
        <authorList>
            <person name="Bromfield E.S.P."/>
            <person name="Cloutier S."/>
        </authorList>
    </citation>
    <scope>NUCLEOTIDE SEQUENCE [LARGE SCALE GENOMIC DNA]</scope>
    <source>
        <strain evidence="2">1S1</strain>
    </source>
</reference>
<sequence>MSGYFRHGILLLGIALLAAGLAQAQTRPPIGGIGSAPDAMIFYVAHGGPDACGPGCSEWIAAEGVIQFDTFKRLIAILDRQAGRKLPIVINSRGASNLNVAVSLGRILRDRGIDAIVAITEVEACSGKSEADCFALKRPGGPLDARENVSRIVCDLACALMLAGGVHRTLPPDSHVVVSGMSIHHRIAPNVSEERREGLTALYTKQYRMYLREMGVGEDLIDMMEQSAAAAQNIDVPPSEWTRLHLTTAPL</sequence>
<dbReference type="EMBL" id="CP147711">
    <property type="protein sequence ID" value="WXC83687.1"/>
    <property type="molecule type" value="Genomic_DNA"/>
</dbReference>
<evidence type="ECO:0000313" key="4">
    <source>
        <dbReference type="Proteomes" id="UP001432046"/>
    </source>
</evidence>
<gene>
    <name evidence="2" type="ORF">HAP48_025710</name>
    <name evidence="3" type="ORF">WDK88_19950</name>
</gene>